<dbReference type="Proteomes" id="UP000266568">
    <property type="component" value="Unassembled WGS sequence"/>
</dbReference>
<organism evidence="1 2">
    <name type="scientific">Hephaestia caeni</name>
    <dbReference type="NCBI Taxonomy" id="645617"/>
    <lineage>
        <taxon>Bacteria</taxon>
        <taxon>Pseudomonadati</taxon>
        <taxon>Pseudomonadota</taxon>
        <taxon>Alphaproteobacteria</taxon>
        <taxon>Sphingomonadales</taxon>
        <taxon>Sphingomonadaceae</taxon>
        <taxon>Hephaestia</taxon>
    </lineage>
</organism>
<reference evidence="1 2" key="1">
    <citation type="submission" date="2018-08" db="EMBL/GenBank/DDBJ databases">
        <title>Genomic Encyclopedia of Type Strains, Phase IV (KMG-IV): sequencing the most valuable type-strain genomes for metagenomic binning, comparative biology and taxonomic classification.</title>
        <authorList>
            <person name="Goeker M."/>
        </authorList>
    </citation>
    <scope>NUCLEOTIDE SEQUENCE [LARGE SCALE GENOMIC DNA]</scope>
    <source>
        <strain evidence="1 2">DSM 25527</strain>
    </source>
</reference>
<protein>
    <submittedName>
        <fullName evidence="1">Putative repeat protein (TIGR03806 family)</fullName>
    </submittedName>
</protein>
<dbReference type="NCBIfam" id="TIGR03806">
    <property type="entry name" value="chp_HNE_0200"/>
    <property type="match status" value="1"/>
</dbReference>
<dbReference type="RefSeq" id="WP_245968406.1">
    <property type="nucleotide sequence ID" value="NZ_QXDC01000003.1"/>
</dbReference>
<comment type="caution">
    <text evidence="1">The sequence shown here is derived from an EMBL/GenBank/DDBJ whole genome shotgun (WGS) entry which is preliminary data.</text>
</comment>
<keyword evidence="2" id="KW-1185">Reference proteome</keyword>
<dbReference type="AlphaFoldDB" id="A0A397P7C6"/>
<name>A0A397P7C6_9SPHN</name>
<evidence type="ECO:0000313" key="1">
    <source>
        <dbReference type="EMBL" id="RIA44233.1"/>
    </source>
</evidence>
<accession>A0A397P7C6</accession>
<dbReference type="EMBL" id="QXDC01000003">
    <property type="protein sequence ID" value="RIA44233.1"/>
    <property type="molecule type" value="Genomic_DNA"/>
</dbReference>
<sequence length="415" mass="44351">MPSCLRAVAHFFRLCASASLREPNPFNLLRNTAAILLLALAATACHRAPDAVTFHATDNPENLADWGVFTMSNGRLAPRAGLVTYELATPLFSDYAQKWRTVFVPKGASATYDPTGPFDFPVGSIITKTFYFSVPAAADRPGETAEVLKVTPATYQNGVTGLDLAHVRLIETRLLVRRADGWVGLPYVWNADQTKATLQRAGADVSLTLLDDGKRTNFVYSVPNANQCAGCHTLDHRTRAVEPIGLQARHLNRTFPGAGGEINQLKRLAALGYLTGVPTAGIPRDADWSDAAAPLDARARAYLDINCAHCHSPTGPARVSGLWLDSANADPRALGVCKPPVAAGNGAEGRAFDIVPGDAPGSVLSHRMAITDPGARMPETGRSLTHAEGVALIDAWIDQLKGECRVADAPKFAMR</sequence>
<evidence type="ECO:0000313" key="2">
    <source>
        <dbReference type="Proteomes" id="UP000266568"/>
    </source>
</evidence>
<dbReference type="InterPro" id="IPR022269">
    <property type="entry name" value="SO_2930-like_C"/>
</dbReference>
<proteinExistence type="predicted"/>
<gene>
    <name evidence="1" type="ORF">DFR49_2472</name>
</gene>